<dbReference type="HOGENOM" id="CLU_2889107_0_0_1"/>
<evidence type="ECO:0000313" key="1">
    <source>
        <dbReference type="EMBL" id="AES62565.1"/>
    </source>
</evidence>
<gene>
    <name evidence="1" type="ordered locus">MTR_1g101510</name>
</gene>
<dbReference type="Proteomes" id="UP000002051">
    <property type="component" value="Unassembled WGS sequence"/>
</dbReference>
<reference evidence="2" key="3">
    <citation type="submission" date="2015-04" db="UniProtKB">
        <authorList>
            <consortium name="EnsemblPlants"/>
        </authorList>
    </citation>
    <scope>IDENTIFICATION</scope>
    <source>
        <strain evidence="2">cv. Jemalong A17</strain>
    </source>
</reference>
<dbReference type="AlphaFoldDB" id="G7IAR2"/>
<evidence type="ECO:0000313" key="2">
    <source>
        <dbReference type="EnsemblPlants" id="AES62565"/>
    </source>
</evidence>
<evidence type="ECO:0000313" key="3">
    <source>
        <dbReference type="Proteomes" id="UP000002051"/>
    </source>
</evidence>
<sequence length="63" mass="6970">MTPNTHKRERKRKGHMLHFYVEVQGCMPQGAGNPYAGCWKPLSTSNGFGVQLTETISGFMQGA</sequence>
<protein>
    <submittedName>
        <fullName evidence="1 2">Uncharacterized protein</fullName>
    </submittedName>
</protein>
<dbReference type="EMBL" id="CM001217">
    <property type="protein sequence ID" value="AES62565.1"/>
    <property type="molecule type" value="Genomic_DNA"/>
</dbReference>
<accession>G7IAR2</accession>
<keyword evidence="3" id="KW-1185">Reference proteome</keyword>
<proteinExistence type="predicted"/>
<reference evidence="1 3" key="1">
    <citation type="journal article" date="2011" name="Nature">
        <title>The Medicago genome provides insight into the evolution of rhizobial symbioses.</title>
        <authorList>
            <person name="Young N.D."/>
            <person name="Debelle F."/>
            <person name="Oldroyd G.E."/>
            <person name="Geurts R."/>
            <person name="Cannon S.B."/>
            <person name="Udvardi M.K."/>
            <person name="Benedito V.A."/>
            <person name="Mayer K.F."/>
            <person name="Gouzy J."/>
            <person name="Schoof H."/>
            <person name="Van de Peer Y."/>
            <person name="Proost S."/>
            <person name="Cook D.R."/>
            <person name="Meyers B.C."/>
            <person name="Spannagl M."/>
            <person name="Cheung F."/>
            <person name="De Mita S."/>
            <person name="Krishnakumar V."/>
            <person name="Gundlach H."/>
            <person name="Zhou S."/>
            <person name="Mudge J."/>
            <person name="Bharti A.K."/>
            <person name="Murray J.D."/>
            <person name="Naoumkina M.A."/>
            <person name="Rosen B."/>
            <person name="Silverstein K.A."/>
            <person name="Tang H."/>
            <person name="Rombauts S."/>
            <person name="Zhao P.X."/>
            <person name="Zhou P."/>
            <person name="Barbe V."/>
            <person name="Bardou P."/>
            <person name="Bechner M."/>
            <person name="Bellec A."/>
            <person name="Berger A."/>
            <person name="Berges H."/>
            <person name="Bidwell S."/>
            <person name="Bisseling T."/>
            <person name="Choisne N."/>
            <person name="Couloux A."/>
            <person name="Denny R."/>
            <person name="Deshpande S."/>
            <person name="Dai X."/>
            <person name="Doyle J.J."/>
            <person name="Dudez A.M."/>
            <person name="Farmer A.D."/>
            <person name="Fouteau S."/>
            <person name="Franken C."/>
            <person name="Gibelin C."/>
            <person name="Gish J."/>
            <person name="Goldstein S."/>
            <person name="Gonzalez A.J."/>
            <person name="Green P.J."/>
            <person name="Hallab A."/>
            <person name="Hartog M."/>
            <person name="Hua A."/>
            <person name="Humphray S.J."/>
            <person name="Jeong D.H."/>
            <person name="Jing Y."/>
            <person name="Jocker A."/>
            <person name="Kenton S.M."/>
            <person name="Kim D.J."/>
            <person name="Klee K."/>
            <person name="Lai H."/>
            <person name="Lang C."/>
            <person name="Lin S."/>
            <person name="Macmil S.L."/>
            <person name="Magdelenat G."/>
            <person name="Matthews L."/>
            <person name="McCorrison J."/>
            <person name="Monaghan E.L."/>
            <person name="Mun J.H."/>
            <person name="Najar F.Z."/>
            <person name="Nicholson C."/>
            <person name="Noirot C."/>
            <person name="O'Bleness M."/>
            <person name="Paule C.R."/>
            <person name="Poulain J."/>
            <person name="Prion F."/>
            <person name="Qin B."/>
            <person name="Qu C."/>
            <person name="Retzel E.F."/>
            <person name="Riddle C."/>
            <person name="Sallet E."/>
            <person name="Samain S."/>
            <person name="Samson N."/>
            <person name="Sanders I."/>
            <person name="Saurat O."/>
            <person name="Scarpelli C."/>
            <person name="Schiex T."/>
            <person name="Segurens B."/>
            <person name="Severin A.J."/>
            <person name="Sherrier D.J."/>
            <person name="Shi R."/>
            <person name="Sims S."/>
            <person name="Singer S.R."/>
            <person name="Sinharoy S."/>
            <person name="Sterck L."/>
            <person name="Viollet A."/>
            <person name="Wang B.B."/>
            <person name="Wang K."/>
            <person name="Wang M."/>
            <person name="Wang X."/>
            <person name="Warfsmann J."/>
            <person name="Weissenbach J."/>
            <person name="White D.D."/>
            <person name="White J.D."/>
            <person name="Wiley G.B."/>
            <person name="Wincker P."/>
            <person name="Xing Y."/>
            <person name="Yang L."/>
            <person name="Yao Z."/>
            <person name="Ying F."/>
            <person name="Zhai J."/>
            <person name="Zhou L."/>
            <person name="Zuber A."/>
            <person name="Denarie J."/>
            <person name="Dixon R.A."/>
            <person name="May G.D."/>
            <person name="Schwartz D.C."/>
            <person name="Rogers J."/>
            <person name="Quetier F."/>
            <person name="Town C.D."/>
            <person name="Roe B.A."/>
        </authorList>
    </citation>
    <scope>NUCLEOTIDE SEQUENCE [LARGE SCALE GENOMIC DNA]</scope>
    <source>
        <strain evidence="1">A17</strain>
        <strain evidence="2 3">cv. Jemalong A17</strain>
    </source>
</reference>
<organism evidence="1 3">
    <name type="scientific">Medicago truncatula</name>
    <name type="common">Barrel medic</name>
    <name type="synonym">Medicago tribuloides</name>
    <dbReference type="NCBI Taxonomy" id="3880"/>
    <lineage>
        <taxon>Eukaryota</taxon>
        <taxon>Viridiplantae</taxon>
        <taxon>Streptophyta</taxon>
        <taxon>Embryophyta</taxon>
        <taxon>Tracheophyta</taxon>
        <taxon>Spermatophyta</taxon>
        <taxon>Magnoliopsida</taxon>
        <taxon>eudicotyledons</taxon>
        <taxon>Gunneridae</taxon>
        <taxon>Pentapetalae</taxon>
        <taxon>rosids</taxon>
        <taxon>fabids</taxon>
        <taxon>Fabales</taxon>
        <taxon>Fabaceae</taxon>
        <taxon>Papilionoideae</taxon>
        <taxon>50 kb inversion clade</taxon>
        <taxon>NPAAA clade</taxon>
        <taxon>Hologalegina</taxon>
        <taxon>IRL clade</taxon>
        <taxon>Trifolieae</taxon>
        <taxon>Medicago</taxon>
    </lineage>
</organism>
<dbReference type="EnsemblPlants" id="AES62565">
    <property type="protein sequence ID" value="AES62565"/>
    <property type="gene ID" value="MTR_1g101510"/>
</dbReference>
<dbReference type="PaxDb" id="3880-AES62565"/>
<reference evidence="1 3" key="2">
    <citation type="journal article" date="2014" name="BMC Genomics">
        <title>An improved genome release (version Mt4.0) for the model legume Medicago truncatula.</title>
        <authorList>
            <person name="Tang H."/>
            <person name="Krishnakumar V."/>
            <person name="Bidwell S."/>
            <person name="Rosen B."/>
            <person name="Chan A."/>
            <person name="Zhou S."/>
            <person name="Gentzbittel L."/>
            <person name="Childs K.L."/>
            <person name="Yandell M."/>
            <person name="Gundlach H."/>
            <person name="Mayer K.F."/>
            <person name="Schwartz D.C."/>
            <person name="Town C.D."/>
        </authorList>
    </citation>
    <scope>GENOME REANNOTATION</scope>
    <source>
        <strain evidence="2 3">cv. Jemalong A17</strain>
    </source>
</reference>
<name>G7IAR2_MEDTR</name>